<evidence type="ECO:0000256" key="5">
    <source>
        <dbReference type="ARBA" id="ARBA00023136"/>
    </source>
</evidence>
<name>A0ABD3N842_9STRA</name>
<keyword evidence="5 6" id="KW-0472">Membrane</keyword>
<evidence type="ECO:0000256" key="2">
    <source>
        <dbReference type="ARBA" id="ARBA00006824"/>
    </source>
</evidence>
<dbReference type="PANTHER" id="PTHR11266">
    <property type="entry name" value="PEROXISOMAL MEMBRANE PROTEIN 2, PXMP2 MPV17"/>
    <property type="match status" value="1"/>
</dbReference>
<dbReference type="Proteomes" id="UP001530293">
    <property type="component" value="Unassembled WGS sequence"/>
</dbReference>
<feature type="transmembrane region" description="Helical" evidence="6">
    <location>
        <begin position="272"/>
        <end position="293"/>
    </location>
</feature>
<evidence type="ECO:0000256" key="1">
    <source>
        <dbReference type="ARBA" id="ARBA00004141"/>
    </source>
</evidence>
<protein>
    <submittedName>
        <fullName evidence="7">Uncharacterized protein</fullName>
    </submittedName>
</protein>
<keyword evidence="4 6" id="KW-1133">Transmembrane helix</keyword>
<evidence type="ECO:0000313" key="8">
    <source>
        <dbReference type="Proteomes" id="UP001530293"/>
    </source>
</evidence>
<evidence type="ECO:0000256" key="4">
    <source>
        <dbReference type="ARBA" id="ARBA00022989"/>
    </source>
</evidence>
<keyword evidence="8" id="KW-1185">Reference proteome</keyword>
<evidence type="ECO:0000256" key="6">
    <source>
        <dbReference type="RuleBase" id="RU363053"/>
    </source>
</evidence>
<keyword evidence="3 6" id="KW-0812">Transmembrane</keyword>
<feature type="transmembrane region" description="Helical" evidence="6">
    <location>
        <begin position="143"/>
        <end position="161"/>
    </location>
</feature>
<evidence type="ECO:0000256" key="3">
    <source>
        <dbReference type="ARBA" id="ARBA00022692"/>
    </source>
</evidence>
<dbReference type="AlphaFoldDB" id="A0ABD3N842"/>
<dbReference type="EMBL" id="JALLBG020000037">
    <property type="protein sequence ID" value="KAL3770722.1"/>
    <property type="molecule type" value="Genomic_DNA"/>
</dbReference>
<reference evidence="7 8" key="1">
    <citation type="submission" date="2024-10" db="EMBL/GenBank/DDBJ databases">
        <title>Updated reference genomes for cyclostephanoid diatoms.</title>
        <authorList>
            <person name="Roberts W.R."/>
            <person name="Alverson A.J."/>
        </authorList>
    </citation>
    <scope>NUCLEOTIDE SEQUENCE [LARGE SCALE GENOMIC DNA]</scope>
    <source>
        <strain evidence="7 8">AJA232-27</strain>
    </source>
</reference>
<proteinExistence type="inferred from homology"/>
<comment type="subcellular location">
    <subcellularLocation>
        <location evidence="1">Membrane</location>
        <topology evidence="1">Multi-pass membrane protein</topology>
    </subcellularLocation>
</comment>
<dbReference type="GO" id="GO:0016020">
    <property type="term" value="C:membrane"/>
    <property type="evidence" value="ECO:0007669"/>
    <property type="project" value="UniProtKB-SubCell"/>
</dbReference>
<comment type="similarity">
    <text evidence="2 6">Belongs to the peroxisomal membrane protein PXMP2/4 family.</text>
</comment>
<gene>
    <name evidence="7" type="ORF">ACHAWU_009254</name>
</gene>
<organism evidence="7 8">
    <name type="scientific">Discostella pseudostelligera</name>
    <dbReference type="NCBI Taxonomy" id="259834"/>
    <lineage>
        <taxon>Eukaryota</taxon>
        <taxon>Sar</taxon>
        <taxon>Stramenopiles</taxon>
        <taxon>Ochrophyta</taxon>
        <taxon>Bacillariophyta</taxon>
        <taxon>Coscinodiscophyceae</taxon>
        <taxon>Thalassiosirophycidae</taxon>
        <taxon>Stephanodiscales</taxon>
        <taxon>Stephanodiscaceae</taxon>
        <taxon>Discostella</taxon>
    </lineage>
</organism>
<dbReference type="InterPro" id="IPR007248">
    <property type="entry name" value="Mpv17_PMP22"/>
</dbReference>
<sequence>MAVLVPDPPAVEVRPWAMPFTGASAVIDVQPISSNGSIPKSSSSAAAAAAVKKEPPAIDGYYSMDVDEYHAADQPTSSFRRSKYNIFYRFGSWYSKRVDESPVLTKSATGGLSAILGDLLAQYLENNTSLREDSTEGLHAQRILAVFLTGLCYGPILHYFYTFMEHQLPIQQCEDPPCIESDSDTKDEITDYSNSAVLDEYIPRYSCHSTMFHSFFSFSKTKYVNAFLHVAIDQGFMAFPFVALMMVITGVVEGHSSELREEFETVYIQNVHALWIAALLGMGPMQIVAFRYLSLKWRNLVANILDVIEVMVMSYVTHRTREAPN</sequence>
<accession>A0ABD3N842</accession>
<feature type="transmembrane region" description="Helical" evidence="6">
    <location>
        <begin position="226"/>
        <end position="252"/>
    </location>
</feature>
<comment type="caution">
    <text evidence="7">The sequence shown here is derived from an EMBL/GenBank/DDBJ whole genome shotgun (WGS) entry which is preliminary data.</text>
</comment>
<dbReference type="PANTHER" id="PTHR11266:SF80">
    <property type="entry name" value="PEROXISOMAL MEMBRANE PROTEIN 2"/>
    <property type="match status" value="1"/>
</dbReference>
<evidence type="ECO:0000313" key="7">
    <source>
        <dbReference type="EMBL" id="KAL3770722.1"/>
    </source>
</evidence>